<sequence>MKKQTQHGKGLSGFFSGLLLATAVIIGILFFLNKENRGGFKEVKPAKEVSETEVLQPKGNRTKPQQEEEPETVPDQGGVAGGESKPETDKETPPQAVTKQAEPETVPEVGGETSKPVVAEPKTEAKPQHQAGEAAGSEAVAQEASSAKPETGKTVEPKTETEKKTAGLTDKQKARIERKLAEKKAAEKKAAEHKAAAKKDGGQKESKPTPEQILNSGSIEKARAEHKAAQAKEEAKKAVSGDNSAKASSGGRKVVLQMGSYVDRKSAETQRAKLAMMGISSSVVESTANGKDVYRVQSAAMAQDDAKNVQQTLQKHGVNSFARSVK</sequence>
<dbReference type="InterPro" id="IPR036680">
    <property type="entry name" value="SPOR-like_sf"/>
</dbReference>
<evidence type="ECO:0000256" key="2">
    <source>
        <dbReference type="SAM" id="Phobius"/>
    </source>
</evidence>
<accession>A0ABW8Q418</accession>
<keyword evidence="2" id="KW-0812">Transmembrane</keyword>
<name>A0ABW8Q418_9NEIS</name>
<protein>
    <submittedName>
        <fullName evidence="4">SPOR domain-containing protein</fullName>
    </submittedName>
</protein>
<dbReference type="InterPro" id="IPR007730">
    <property type="entry name" value="SPOR-like_dom"/>
</dbReference>
<gene>
    <name evidence="4" type="ORF">ACI43T_07350</name>
</gene>
<evidence type="ECO:0000259" key="3">
    <source>
        <dbReference type="PROSITE" id="PS51724"/>
    </source>
</evidence>
<feature type="region of interest" description="Disordered" evidence="1">
    <location>
        <begin position="43"/>
        <end position="251"/>
    </location>
</feature>
<organism evidence="4 5">
    <name type="scientific">Neisseria oralis</name>
    <dbReference type="NCBI Taxonomy" id="1107316"/>
    <lineage>
        <taxon>Bacteria</taxon>
        <taxon>Pseudomonadati</taxon>
        <taxon>Pseudomonadota</taxon>
        <taxon>Betaproteobacteria</taxon>
        <taxon>Neisseriales</taxon>
        <taxon>Neisseriaceae</taxon>
        <taxon>Neisseria</taxon>
    </lineage>
</organism>
<evidence type="ECO:0000256" key="1">
    <source>
        <dbReference type="SAM" id="MobiDB-lite"/>
    </source>
</evidence>
<dbReference type="Pfam" id="PF05036">
    <property type="entry name" value="SPOR"/>
    <property type="match status" value="1"/>
</dbReference>
<feature type="compositionally biased region" description="Basic and acidic residues" evidence="1">
    <location>
        <begin position="220"/>
        <end position="239"/>
    </location>
</feature>
<dbReference type="EMBL" id="JBJGEB010000006">
    <property type="protein sequence ID" value="MFK7642312.1"/>
    <property type="molecule type" value="Genomic_DNA"/>
</dbReference>
<dbReference type="SUPFAM" id="SSF110997">
    <property type="entry name" value="Sporulation related repeat"/>
    <property type="match status" value="1"/>
</dbReference>
<keyword evidence="2" id="KW-0472">Membrane</keyword>
<dbReference type="RefSeq" id="WP_405386224.1">
    <property type="nucleotide sequence ID" value="NZ_JBJGEB010000006.1"/>
</dbReference>
<feature type="domain" description="SPOR" evidence="3">
    <location>
        <begin position="248"/>
        <end position="326"/>
    </location>
</feature>
<keyword evidence="5" id="KW-1185">Reference proteome</keyword>
<keyword evidence="2" id="KW-1133">Transmembrane helix</keyword>
<reference evidence="4 5" key="1">
    <citation type="submission" date="2024-11" db="EMBL/GenBank/DDBJ databases">
        <authorList>
            <person name="Mikucki A.G."/>
            <person name="Kahler C.M."/>
        </authorList>
    </citation>
    <scope>NUCLEOTIDE SEQUENCE [LARGE SCALE GENOMIC DNA]</scope>
    <source>
        <strain evidence="4 5">EXNM717</strain>
    </source>
</reference>
<feature type="compositionally biased region" description="Basic and acidic residues" evidence="1">
    <location>
        <begin position="150"/>
        <end position="208"/>
    </location>
</feature>
<proteinExistence type="predicted"/>
<evidence type="ECO:0000313" key="5">
    <source>
        <dbReference type="Proteomes" id="UP001621964"/>
    </source>
</evidence>
<dbReference type="Gene3D" id="3.30.70.1070">
    <property type="entry name" value="Sporulation related repeat"/>
    <property type="match status" value="1"/>
</dbReference>
<dbReference type="Proteomes" id="UP001621964">
    <property type="component" value="Unassembled WGS sequence"/>
</dbReference>
<dbReference type="PROSITE" id="PS51724">
    <property type="entry name" value="SPOR"/>
    <property type="match status" value="1"/>
</dbReference>
<evidence type="ECO:0000313" key="4">
    <source>
        <dbReference type="EMBL" id="MFK7642312.1"/>
    </source>
</evidence>
<feature type="transmembrane region" description="Helical" evidence="2">
    <location>
        <begin position="12"/>
        <end position="32"/>
    </location>
</feature>
<comment type="caution">
    <text evidence="4">The sequence shown here is derived from an EMBL/GenBank/DDBJ whole genome shotgun (WGS) entry which is preliminary data.</text>
</comment>